<reference evidence="1" key="1">
    <citation type="journal article" date="2015" name="Nature">
        <title>Complex archaea that bridge the gap between prokaryotes and eukaryotes.</title>
        <authorList>
            <person name="Spang A."/>
            <person name="Saw J.H."/>
            <person name="Jorgensen S.L."/>
            <person name="Zaremba-Niedzwiedzka K."/>
            <person name="Martijn J."/>
            <person name="Lind A.E."/>
            <person name="van Eijk R."/>
            <person name="Schleper C."/>
            <person name="Guy L."/>
            <person name="Ettema T.J."/>
        </authorList>
    </citation>
    <scope>NUCLEOTIDE SEQUENCE</scope>
</reference>
<sequence>MANIAHLRHSKRLLQRAAYWAVTCSWIDGNDFEQGQQDSTDLQALEDLLDELCSDCAGGAYVTAWLDKQIQQVNESISERGGRS</sequence>
<dbReference type="EMBL" id="LAZR01030977">
    <property type="protein sequence ID" value="KKL55064.1"/>
    <property type="molecule type" value="Genomic_DNA"/>
</dbReference>
<evidence type="ECO:0000313" key="1">
    <source>
        <dbReference type="EMBL" id="KKL55064.1"/>
    </source>
</evidence>
<dbReference type="AlphaFoldDB" id="A0A0F9D0K0"/>
<protein>
    <submittedName>
        <fullName evidence="1">Uncharacterized protein</fullName>
    </submittedName>
</protein>
<gene>
    <name evidence="1" type="ORF">LCGC14_2259190</name>
</gene>
<organism evidence="1">
    <name type="scientific">marine sediment metagenome</name>
    <dbReference type="NCBI Taxonomy" id="412755"/>
    <lineage>
        <taxon>unclassified sequences</taxon>
        <taxon>metagenomes</taxon>
        <taxon>ecological metagenomes</taxon>
    </lineage>
</organism>
<accession>A0A0F9D0K0</accession>
<name>A0A0F9D0K0_9ZZZZ</name>
<comment type="caution">
    <text evidence="1">The sequence shown here is derived from an EMBL/GenBank/DDBJ whole genome shotgun (WGS) entry which is preliminary data.</text>
</comment>
<proteinExistence type="predicted"/>